<dbReference type="Proteomes" id="UP000275078">
    <property type="component" value="Unassembled WGS sequence"/>
</dbReference>
<dbReference type="PROSITE" id="PS50213">
    <property type="entry name" value="FAS1"/>
    <property type="match status" value="2"/>
</dbReference>
<dbReference type="AlphaFoldDB" id="A0A3N4HN53"/>
<dbReference type="EMBL" id="ML119770">
    <property type="protein sequence ID" value="RPA75169.1"/>
    <property type="molecule type" value="Genomic_DNA"/>
</dbReference>
<feature type="domain" description="FAS1" evidence="2">
    <location>
        <begin position="96"/>
        <end position="238"/>
    </location>
</feature>
<sequence length="486" mass="55841">MIKDQVDELLSSTKKGEEKAVSWDLDEITSLDQLRRWDVNAWLTPESENEDDLEAWHHHHHHHGPDHKHNHDHDHKHHHLPGHDEDGPPEGAIQPEATLLDMLRQTHHSSHFLDFLSDFPEIEKRLDDHSHNLTVFVPSNDAFDRILKGKKKEDLKLPKEDIEKLLKYHIMDGYHDYDGLKWHNTIASEMEDHELGQDEKQRLRIGLYRCPTVNLYSEILIKDYIGKNGVIHAVDSIILPPPSISTILNLLPSHFSTTLLALHKTGLIDQLSAHDGSNKYTIFAPSNSAWNHIPMKITAFLFSEHGKEYLEAVMKYHIVENRVIYSDGMIGDRQDPGGIETHFPAGYHHLTAHSLLTHKNKDEGRDESGALNIDITRFPSMLSFRVNGHSDIMIANGVARDGVIHIPNHILMPPCQDLPDHGHHDESADAPHRDLKKRWSLFGWGRGEEKKVEKEVETKSCVDMSMVIEDSEEGLEAWKRSWERYL</sequence>
<gene>
    <name evidence="3" type="ORF">BJ508DRAFT_214758</name>
</gene>
<evidence type="ECO:0000313" key="4">
    <source>
        <dbReference type="Proteomes" id="UP000275078"/>
    </source>
</evidence>
<dbReference type="SMART" id="SM00554">
    <property type="entry name" value="FAS1"/>
    <property type="match status" value="2"/>
</dbReference>
<name>A0A3N4HN53_ASCIM</name>
<feature type="region of interest" description="Disordered" evidence="1">
    <location>
        <begin position="57"/>
        <end position="91"/>
    </location>
</feature>
<dbReference type="PANTHER" id="PTHR10900:SF125">
    <property type="entry name" value="FAS1 DOMAIN-CONTAINING PROTEIN YLR001C"/>
    <property type="match status" value="1"/>
</dbReference>
<evidence type="ECO:0000256" key="1">
    <source>
        <dbReference type="SAM" id="MobiDB-lite"/>
    </source>
</evidence>
<reference evidence="3 4" key="1">
    <citation type="journal article" date="2018" name="Nat. Ecol. Evol.">
        <title>Pezizomycetes genomes reveal the molecular basis of ectomycorrhizal truffle lifestyle.</title>
        <authorList>
            <person name="Murat C."/>
            <person name="Payen T."/>
            <person name="Noel B."/>
            <person name="Kuo A."/>
            <person name="Morin E."/>
            <person name="Chen J."/>
            <person name="Kohler A."/>
            <person name="Krizsan K."/>
            <person name="Balestrini R."/>
            <person name="Da Silva C."/>
            <person name="Montanini B."/>
            <person name="Hainaut M."/>
            <person name="Levati E."/>
            <person name="Barry K.W."/>
            <person name="Belfiori B."/>
            <person name="Cichocki N."/>
            <person name="Clum A."/>
            <person name="Dockter R.B."/>
            <person name="Fauchery L."/>
            <person name="Guy J."/>
            <person name="Iotti M."/>
            <person name="Le Tacon F."/>
            <person name="Lindquist E.A."/>
            <person name="Lipzen A."/>
            <person name="Malagnac F."/>
            <person name="Mello A."/>
            <person name="Molinier V."/>
            <person name="Miyauchi S."/>
            <person name="Poulain J."/>
            <person name="Riccioni C."/>
            <person name="Rubini A."/>
            <person name="Sitrit Y."/>
            <person name="Splivallo R."/>
            <person name="Traeger S."/>
            <person name="Wang M."/>
            <person name="Zifcakova L."/>
            <person name="Wipf D."/>
            <person name="Zambonelli A."/>
            <person name="Paolocci F."/>
            <person name="Nowrousian M."/>
            <person name="Ottonello S."/>
            <person name="Baldrian P."/>
            <person name="Spatafora J.W."/>
            <person name="Henrissat B."/>
            <person name="Nagy L.G."/>
            <person name="Aury J.M."/>
            <person name="Wincker P."/>
            <person name="Grigoriev I.V."/>
            <person name="Bonfante P."/>
            <person name="Martin F.M."/>
        </authorList>
    </citation>
    <scope>NUCLEOTIDE SEQUENCE [LARGE SCALE GENOMIC DNA]</scope>
    <source>
        <strain evidence="3 4">RN42</strain>
    </source>
</reference>
<feature type="compositionally biased region" description="Basic residues" evidence="1">
    <location>
        <begin position="57"/>
        <end position="66"/>
    </location>
</feature>
<accession>A0A3N4HN53</accession>
<dbReference type="Pfam" id="PF02469">
    <property type="entry name" value="Fasciclin"/>
    <property type="match status" value="2"/>
</dbReference>
<dbReference type="InterPro" id="IPR050904">
    <property type="entry name" value="Adhesion/Biosynth-related"/>
</dbReference>
<dbReference type="InterPro" id="IPR036378">
    <property type="entry name" value="FAS1_dom_sf"/>
</dbReference>
<evidence type="ECO:0000259" key="2">
    <source>
        <dbReference type="PROSITE" id="PS50213"/>
    </source>
</evidence>
<evidence type="ECO:0000313" key="3">
    <source>
        <dbReference type="EMBL" id="RPA75169.1"/>
    </source>
</evidence>
<proteinExistence type="predicted"/>
<protein>
    <submittedName>
        <fullName evidence="3">FAS1 domain-containing protein</fullName>
    </submittedName>
</protein>
<dbReference type="OrthoDB" id="7700931at2759"/>
<dbReference type="SUPFAM" id="SSF82153">
    <property type="entry name" value="FAS1 domain"/>
    <property type="match status" value="2"/>
</dbReference>
<dbReference type="STRING" id="1160509.A0A3N4HN53"/>
<feature type="domain" description="FAS1" evidence="2">
    <location>
        <begin position="231"/>
        <end position="411"/>
    </location>
</feature>
<keyword evidence="4" id="KW-1185">Reference proteome</keyword>
<dbReference type="InterPro" id="IPR000782">
    <property type="entry name" value="FAS1_domain"/>
</dbReference>
<dbReference type="Gene3D" id="2.30.180.10">
    <property type="entry name" value="FAS1 domain"/>
    <property type="match status" value="2"/>
</dbReference>
<feature type="region of interest" description="Disordered" evidence="1">
    <location>
        <begin position="1"/>
        <end position="20"/>
    </location>
</feature>
<dbReference type="PANTHER" id="PTHR10900">
    <property type="entry name" value="PERIOSTIN-RELATED"/>
    <property type="match status" value="1"/>
</dbReference>
<organism evidence="3 4">
    <name type="scientific">Ascobolus immersus RN42</name>
    <dbReference type="NCBI Taxonomy" id="1160509"/>
    <lineage>
        <taxon>Eukaryota</taxon>
        <taxon>Fungi</taxon>
        <taxon>Dikarya</taxon>
        <taxon>Ascomycota</taxon>
        <taxon>Pezizomycotina</taxon>
        <taxon>Pezizomycetes</taxon>
        <taxon>Pezizales</taxon>
        <taxon>Ascobolaceae</taxon>
        <taxon>Ascobolus</taxon>
    </lineage>
</organism>